<gene>
    <name evidence="1" type="ORF">LCGC14_3023280</name>
</gene>
<organism evidence="1">
    <name type="scientific">marine sediment metagenome</name>
    <dbReference type="NCBI Taxonomy" id="412755"/>
    <lineage>
        <taxon>unclassified sequences</taxon>
        <taxon>metagenomes</taxon>
        <taxon>ecological metagenomes</taxon>
    </lineage>
</organism>
<accession>A0A0F8WUJ6</accession>
<dbReference type="AlphaFoldDB" id="A0A0F8WUJ6"/>
<dbReference type="EMBL" id="LAZR01062915">
    <property type="protein sequence ID" value="KKK60547.1"/>
    <property type="molecule type" value="Genomic_DNA"/>
</dbReference>
<sequence length="23" mass="2119">AAGLDSTLQGGEQLGIFSAIGGG</sequence>
<comment type="caution">
    <text evidence="1">The sequence shown here is derived from an EMBL/GenBank/DDBJ whole genome shotgun (WGS) entry which is preliminary data.</text>
</comment>
<evidence type="ECO:0000313" key="1">
    <source>
        <dbReference type="EMBL" id="KKK60547.1"/>
    </source>
</evidence>
<protein>
    <submittedName>
        <fullName evidence="1">Uncharacterized protein</fullName>
    </submittedName>
</protein>
<feature type="non-terminal residue" evidence="1">
    <location>
        <position position="1"/>
    </location>
</feature>
<reference evidence="1" key="1">
    <citation type="journal article" date="2015" name="Nature">
        <title>Complex archaea that bridge the gap between prokaryotes and eukaryotes.</title>
        <authorList>
            <person name="Spang A."/>
            <person name="Saw J.H."/>
            <person name="Jorgensen S.L."/>
            <person name="Zaremba-Niedzwiedzka K."/>
            <person name="Martijn J."/>
            <person name="Lind A.E."/>
            <person name="van Eijk R."/>
            <person name="Schleper C."/>
            <person name="Guy L."/>
            <person name="Ettema T.J."/>
        </authorList>
    </citation>
    <scope>NUCLEOTIDE SEQUENCE</scope>
</reference>
<proteinExistence type="predicted"/>
<name>A0A0F8WUJ6_9ZZZZ</name>